<proteinExistence type="predicted"/>
<dbReference type="Proteomes" id="UP001230649">
    <property type="component" value="Unassembled WGS sequence"/>
</dbReference>
<evidence type="ECO:0000313" key="1">
    <source>
        <dbReference type="EMBL" id="KAJ9094922.1"/>
    </source>
</evidence>
<evidence type="ECO:0000313" key="2">
    <source>
        <dbReference type="Proteomes" id="UP001230649"/>
    </source>
</evidence>
<keyword evidence="2" id="KW-1185">Reference proteome</keyword>
<name>A0ACC2V8P2_9TREE</name>
<gene>
    <name evidence="1" type="ORF">QFC20_006781</name>
</gene>
<accession>A0ACC2V8P2</accession>
<comment type="caution">
    <text evidence="1">The sequence shown here is derived from an EMBL/GenBank/DDBJ whole genome shotgun (WGS) entry which is preliminary data.</text>
</comment>
<reference evidence="1" key="1">
    <citation type="submission" date="2023-04" db="EMBL/GenBank/DDBJ databases">
        <title>Draft Genome sequencing of Naganishia species isolated from polar environments using Oxford Nanopore Technology.</title>
        <authorList>
            <person name="Leo P."/>
            <person name="Venkateswaran K."/>
        </authorList>
    </citation>
    <scope>NUCLEOTIDE SEQUENCE</scope>
    <source>
        <strain evidence="1">MNA-CCFEE 5262</strain>
    </source>
</reference>
<dbReference type="EMBL" id="JASBWS010000131">
    <property type="protein sequence ID" value="KAJ9094922.1"/>
    <property type="molecule type" value="Genomic_DNA"/>
</dbReference>
<organism evidence="1 2">
    <name type="scientific">Naganishia adeliensis</name>
    <dbReference type="NCBI Taxonomy" id="92952"/>
    <lineage>
        <taxon>Eukaryota</taxon>
        <taxon>Fungi</taxon>
        <taxon>Dikarya</taxon>
        <taxon>Basidiomycota</taxon>
        <taxon>Agaricomycotina</taxon>
        <taxon>Tremellomycetes</taxon>
        <taxon>Filobasidiales</taxon>
        <taxon>Filobasidiaceae</taxon>
        <taxon>Naganishia</taxon>
    </lineage>
</organism>
<protein>
    <submittedName>
        <fullName evidence="1">Uncharacterized protein</fullName>
    </submittedName>
</protein>
<sequence length="839" mass="89110">MQFHDPAIMSLAPPPGFHLPTTQPTTNKPTANNTTTTSTSATELGTRTRTRRGKPRMDLGTTCHLYARTDVAAAAVRAWEEGGGGGAEGYAEKGEGIGQWCLYDPRKPTDNTQKRPFTRYPSNQRIDDEQTIKKLETSPTNRYYGLPVEDAPTTPHTRRAGGAGAGGGGPGGPGERGGWTSRRGYGREAEEGEGKAAAGGGGGGAVVGGQMGRFQLTSRTGLGGRDERRRQPPLEPTGPVSPPPRARDTTADWRRGARPTTTPTTHETRPNKPVGGADRRYREPTTGGAGGRFTGGGRYGEQEEERTPEWMMDDSFPPGPPPGLTVESKSPLGEEPSGSAGWTADGGRDEIAAYREAMKAKDRRMRGLPAEEVPHVAPVEEEEGPVSFLLPARRQVEVTVKTEEIKAVPAAAGSRASRFMKSQEPEKPPKTDDKPDRTADKTALLAGILNGMKPAGSPMSTPSQTHAVAGAVQGQPLGMPMFFSAPPGIGSPSVAHAVEGGKNNDHMNRLLGMLKGDGGASPMASPVMAPPPMQMFAGDAQQRTFGGSTQPERTFSGPPGINTAPPGTNTAPSGINTAPPGRQSRFFGGHSTTPSAVQSPVESPVQVKHRLGEGKLEDREEERTSHLHSLHASPQRSQQTRDHRHGIETARSPVEHLVPPPGFPQATSPGVEMHNRPFALGGSMPPPMEMMASPMRGQSALDDASRQPMFRGPPQHQMAPPPFWQGPAPPQGMPLGHGMMHSPQPGMAMPPPLGFMSPPHVYQQPPPGMMPPPFGTYASPIAGHGQPVMPFGIPPHVQQMPPPHFQHGYPAPGQGMPPPQQQSMTHDLMNLLGSMQSKN</sequence>